<dbReference type="Proteomes" id="UP001164746">
    <property type="component" value="Chromosome 11"/>
</dbReference>
<reference evidence="1" key="1">
    <citation type="submission" date="2022-11" db="EMBL/GenBank/DDBJ databases">
        <title>Centuries of genome instability and evolution in soft-shell clam transmissible cancer (bioRxiv).</title>
        <authorList>
            <person name="Hart S.F.M."/>
            <person name="Yonemitsu M.A."/>
            <person name="Giersch R.M."/>
            <person name="Beal B.F."/>
            <person name="Arriagada G."/>
            <person name="Davis B.W."/>
            <person name="Ostrander E.A."/>
            <person name="Goff S.P."/>
            <person name="Metzger M.J."/>
        </authorList>
    </citation>
    <scope>NUCLEOTIDE SEQUENCE</scope>
    <source>
        <strain evidence="1">MELC-2E11</strain>
        <tissue evidence="1">Siphon/mantle</tissue>
    </source>
</reference>
<accession>A0ABY7FHU2</accession>
<name>A0ABY7FHU2_MYAAR</name>
<proteinExistence type="predicted"/>
<evidence type="ECO:0000313" key="1">
    <source>
        <dbReference type="EMBL" id="WAR20273.1"/>
    </source>
</evidence>
<organism evidence="1 2">
    <name type="scientific">Mya arenaria</name>
    <name type="common">Soft-shell clam</name>
    <dbReference type="NCBI Taxonomy" id="6604"/>
    <lineage>
        <taxon>Eukaryota</taxon>
        <taxon>Metazoa</taxon>
        <taxon>Spiralia</taxon>
        <taxon>Lophotrochozoa</taxon>
        <taxon>Mollusca</taxon>
        <taxon>Bivalvia</taxon>
        <taxon>Autobranchia</taxon>
        <taxon>Heteroconchia</taxon>
        <taxon>Euheterodonta</taxon>
        <taxon>Imparidentia</taxon>
        <taxon>Neoheterodontei</taxon>
        <taxon>Myida</taxon>
        <taxon>Myoidea</taxon>
        <taxon>Myidae</taxon>
        <taxon>Mya</taxon>
    </lineage>
</organism>
<evidence type="ECO:0000313" key="2">
    <source>
        <dbReference type="Proteomes" id="UP001164746"/>
    </source>
</evidence>
<feature type="non-terminal residue" evidence="1">
    <location>
        <position position="65"/>
    </location>
</feature>
<feature type="non-terminal residue" evidence="1">
    <location>
        <position position="1"/>
    </location>
</feature>
<gene>
    <name evidence="1" type="ORF">MAR_002111</name>
</gene>
<protein>
    <submittedName>
        <fullName evidence="1">Uncharacterized protein</fullName>
    </submittedName>
</protein>
<sequence length="65" mass="7396">TGADMVHWKDYIKTIYFDLSYAASFAGPKKLLKLTHDCNHVSYMAMHLIISSDDTVNQYTLAGQR</sequence>
<keyword evidence="2" id="KW-1185">Reference proteome</keyword>
<dbReference type="EMBL" id="CP111022">
    <property type="protein sequence ID" value="WAR20273.1"/>
    <property type="molecule type" value="Genomic_DNA"/>
</dbReference>